<reference evidence="2 3" key="1">
    <citation type="submission" date="2016-01" db="EMBL/GenBank/DDBJ databases">
        <authorList>
            <person name="Oliw E.H."/>
        </authorList>
    </citation>
    <scope>NUCLEOTIDE SEQUENCE [LARGE SCALE GENOMIC DNA]</scope>
    <source>
        <strain evidence="2 3">Kerr 14</strain>
    </source>
</reference>
<accession>A0A1S7S6Z2</accession>
<organism evidence="2 3">
    <name type="scientific">Agrobacterium tumefaciens str. Kerr 14</name>
    <dbReference type="NCBI Taxonomy" id="1183424"/>
    <lineage>
        <taxon>Bacteria</taxon>
        <taxon>Pseudomonadati</taxon>
        <taxon>Pseudomonadota</taxon>
        <taxon>Alphaproteobacteria</taxon>
        <taxon>Hyphomicrobiales</taxon>
        <taxon>Rhizobiaceae</taxon>
        <taxon>Rhizobium/Agrobacterium group</taxon>
        <taxon>Agrobacterium</taxon>
        <taxon>Agrobacterium tumefaciens complex</taxon>
    </lineage>
</organism>
<dbReference type="EMBL" id="FBWC01000031">
    <property type="protein sequence ID" value="CUX63098.1"/>
    <property type="molecule type" value="Genomic_DNA"/>
</dbReference>
<protein>
    <submittedName>
        <fullName evidence="2">Uncharacterized protein</fullName>
    </submittedName>
</protein>
<dbReference type="AlphaFoldDB" id="A0A1S7S6Z2"/>
<evidence type="ECO:0000313" key="2">
    <source>
        <dbReference type="EMBL" id="CUX63098.1"/>
    </source>
</evidence>
<sequence length="116" mass="12700">MARHVGLYPGLETGSRPRPAQLSAFNGDEWSCIFNAARAKASTIRTPMPPSDRSWAAFPLDDDDAFAAYQEWLSDFGTPDMEGRDNHQFSCLRIVDHQGQRFGSHQGGGILASSAT</sequence>
<proteinExistence type="predicted"/>
<gene>
    <name evidence="2" type="ORF">AGR4C_Lc90048</name>
</gene>
<feature type="region of interest" description="Disordered" evidence="1">
    <location>
        <begin position="1"/>
        <end position="20"/>
    </location>
</feature>
<evidence type="ECO:0000256" key="1">
    <source>
        <dbReference type="SAM" id="MobiDB-lite"/>
    </source>
</evidence>
<evidence type="ECO:0000313" key="3">
    <source>
        <dbReference type="Proteomes" id="UP000191897"/>
    </source>
</evidence>
<name>A0A1S7S6Z2_AGRTU</name>
<dbReference type="Proteomes" id="UP000191897">
    <property type="component" value="Unassembled WGS sequence"/>
</dbReference>